<evidence type="ECO:0000313" key="3">
    <source>
        <dbReference type="EMBL" id="RGP37219.1"/>
    </source>
</evidence>
<dbReference type="OrthoDB" id="9803483at2"/>
<dbReference type="Gene3D" id="3.20.20.100">
    <property type="entry name" value="NADP-dependent oxidoreductase domain"/>
    <property type="match status" value="1"/>
</dbReference>
<dbReference type="InterPro" id="IPR050523">
    <property type="entry name" value="AKR_Detox_Biosynth"/>
</dbReference>
<proteinExistence type="predicted"/>
<dbReference type="InterPro" id="IPR023210">
    <property type="entry name" value="NADP_OxRdtase_dom"/>
</dbReference>
<keyword evidence="1" id="KW-0560">Oxidoreductase</keyword>
<name>A0A411Z2D4_9RHOB</name>
<dbReference type="PANTHER" id="PTHR43364:SF4">
    <property type="entry name" value="NAD(P)-LINKED OXIDOREDUCTASE SUPERFAMILY PROTEIN"/>
    <property type="match status" value="1"/>
</dbReference>
<dbReference type="AlphaFoldDB" id="A0A411Z2D4"/>
<dbReference type="GO" id="GO:0016491">
    <property type="term" value="F:oxidoreductase activity"/>
    <property type="evidence" value="ECO:0007669"/>
    <property type="project" value="UniProtKB-KW"/>
</dbReference>
<dbReference type="Pfam" id="PF00248">
    <property type="entry name" value="Aldo_ket_red"/>
    <property type="match status" value="1"/>
</dbReference>
<gene>
    <name evidence="3" type="ORF">D1012_11200</name>
</gene>
<evidence type="ECO:0000259" key="2">
    <source>
        <dbReference type="Pfam" id="PF00248"/>
    </source>
</evidence>
<feature type="domain" description="NADP-dependent oxidoreductase" evidence="2">
    <location>
        <begin position="15"/>
        <end position="337"/>
    </location>
</feature>
<evidence type="ECO:0000313" key="4">
    <source>
        <dbReference type="Proteomes" id="UP000284547"/>
    </source>
</evidence>
<reference evidence="3 4" key="1">
    <citation type="submission" date="2018-08" db="EMBL/GenBank/DDBJ databases">
        <title>Flavobacterium tibetense sp. nov., isolated from a wetland YonghuCo on Tibetan Plateau.</title>
        <authorList>
            <person name="Phurbu D."/>
            <person name="Lu H."/>
            <person name="Xing P."/>
        </authorList>
    </citation>
    <scope>NUCLEOTIDE SEQUENCE [LARGE SCALE GENOMIC DNA]</scope>
    <source>
        <strain evidence="3 4">DJC</strain>
    </source>
</reference>
<comment type="caution">
    <text evidence="3">The sequence shown here is derived from an EMBL/GenBank/DDBJ whole genome shotgun (WGS) entry which is preliminary data.</text>
</comment>
<dbReference type="Proteomes" id="UP000284547">
    <property type="component" value="Unassembled WGS sequence"/>
</dbReference>
<dbReference type="RefSeq" id="WP_118152149.1">
    <property type="nucleotide sequence ID" value="NZ_QWEY01000005.1"/>
</dbReference>
<sequence>MERVQLGRSGIEVSKLCLGTMTWGSQNTEAEGHAQADLALDHGVTFWDTAEMYPTNPVRAETVGGTEAIIGTWLAQRGGRSRVQIATKISGAGQMMVRDGAAITGASLRMAVEDSLRRLQTDYIDLYQLHWPNRGSYHFRQAWRYAPRVTDRATVEADMLDVLRAAADLIAEGKIRAIGLSNESTWGAALWLHLAQTHDLPRMTSVQNEYSLLCRQFDTDWCELSMVEDMPLLAFSPLAAGLLSGKYAGDVVPEGTRRSFTPDLGGRITPQVFPAVAAYLGIAATHGLDPCQMAIAFCLSRPFPCIPIIGATSVGQLATNMGAADVTLSEAVLADIAIAHRLHPMPY</sequence>
<dbReference type="InterPro" id="IPR036812">
    <property type="entry name" value="NAD(P)_OxRdtase_dom_sf"/>
</dbReference>
<accession>A0A411Z2D4</accession>
<dbReference type="CDD" id="cd19094">
    <property type="entry name" value="AKR_Tas-like"/>
    <property type="match status" value="1"/>
</dbReference>
<organism evidence="3 4">
    <name type="scientific">Pseudotabrizicola alkalilacus</name>
    <dbReference type="NCBI Taxonomy" id="2305252"/>
    <lineage>
        <taxon>Bacteria</taxon>
        <taxon>Pseudomonadati</taxon>
        <taxon>Pseudomonadota</taxon>
        <taxon>Alphaproteobacteria</taxon>
        <taxon>Rhodobacterales</taxon>
        <taxon>Paracoccaceae</taxon>
        <taxon>Pseudotabrizicola</taxon>
    </lineage>
</organism>
<keyword evidence="4" id="KW-1185">Reference proteome</keyword>
<dbReference type="PANTHER" id="PTHR43364">
    <property type="entry name" value="NADH-SPECIFIC METHYLGLYOXAL REDUCTASE-RELATED"/>
    <property type="match status" value="1"/>
</dbReference>
<dbReference type="EMBL" id="QWEY01000005">
    <property type="protein sequence ID" value="RGP37219.1"/>
    <property type="molecule type" value="Genomic_DNA"/>
</dbReference>
<evidence type="ECO:0000256" key="1">
    <source>
        <dbReference type="ARBA" id="ARBA00023002"/>
    </source>
</evidence>
<dbReference type="SUPFAM" id="SSF51430">
    <property type="entry name" value="NAD(P)-linked oxidoreductase"/>
    <property type="match status" value="1"/>
</dbReference>
<protein>
    <submittedName>
        <fullName evidence="3">Aldo/keto reductase</fullName>
    </submittedName>
</protein>